<dbReference type="EMBL" id="RQGF01000026">
    <property type="protein sequence ID" value="TGL61507.1"/>
    <property type="molecule type" value="Genomic_DNA"/>
</dbReference>
<evidence type="ECO:0000313" key="2">
    <source>
        <dbReference type="EMBL" id="TGL61507.1"/>
    </source>
</evidence>
<feature type="transmembrane region" description="Helical" evidence="1">
    <location>
        <begin position="80"/>
        <end position="95"/>
    </location>
</feature>
<dbReference type="Proteomes" id="UP000297762">
    <property type="component" value="Unassembled WGS sequence"/>
</dbReference>
<protein>
    <submittedName>
        <fullName evidence="2">Uncharacterized protein</fullName>
    </submittedName>
</protein>
<evidence type="ECO:0000313" key="3">
    <source>
        <dbReference type="Proteomes" id="UP000297762"/>
    </source>
</evidence>
<evidence type="ECO:0000256" key="1">
    <source>
        <dbReference type="SAM" id="Phobius"/>
    </source>
</evidence>
<sequence>MIFYAQGIEWNERRLYTAGAHGFRHWYSNHTKHLLLSLLSFFNGLLPLFFENLLQRRISFYLVFLGAILITFFTADATRVFANLFYPLWIGFWLLRANKGFSKNEKWILTSGLVLAFLYLLLLDPFYQWGGDIFFLKKGKL</sequence>
<keyword evidence="3" id="KW-1185">Reference proteome</keyword>
<name>A0A4R9K786_9LEPT</name>
<keyword evidence="1" id="KW-1133">Transmembrane helix</keyword>
<comment type="caution">
    <text evidence="2">The sequence shown here is derived from an EMBL/GenBank/DDBJ whole genome shotgun (WGS) entry which is preliminary data.</text>
</comment>
<accession>A0A4R9K786</accession>
<feature type="transmembrane region" description="Helical" evidence="1">
    <location>
        <begin position="33"/>
        <end position="51"/>
    </location>
</feature>
<feature type="transmembrane region" description="Helical" evidence="1">
    <location>
        <begin position="58"/>
        <end position="74"/>
    </location>
</feature>
<reference evidence="2" key="1">
    <citation type="journal article" date="2019" name="PLoS Negl. Trop. Dis.">
        <title>Revisiting the worldwide diversity of Leptospira species in the environment.</title>
        <authorList>
            <person name="Vincent A.T."/>
            <person name="Schiettekatte O."/>
            <person name="Bourhy P."/>
            <person name="Veyrier F.J."/>
            <person name="Picardeau M."/>
        </authorList>
    </citation>
    <scope>NUCLEOTIDE SEQUENCE [LARGE SCALE GENOMIC DNA]</scope>
    <source>
        <strain evidence="2">201702455</strain>
    </source>
</reference>
<feature type="transmembrane region" description="Helical" evidence="1">
    <location>
        <begin position="107"/>
        <end position="127"/>
    </location>
</feature>
<keyword evidence="1" id="KW-0812">Transmembrane</keyword>
<dbReference type="AlphaFoldDB" id="A0A4R9K786"/>
<dbReference type="OrthoDB" id="328788at2"/>
<keyword evidence="1" id="KW-0472">Membrane</keyword>
<organism evidence="2 3">
    <name type="scientific">Leptospira sarikeiensis</name>
    <dbReference type="NCBI Taxonomy" id="2484943"/>
    <lineage>
        <taxon>Bacteria</taxon>
        <taxon>Pseudomonadati</taxon>
        <taxon>Spirochaetota</taxon>
        <taxon>Spirochaetia</taxon>
        <taxon>Leptospirales</taxon>
        <taxon>Leptospiraceae</taxon>
        <taxon>Leptospira</taxon>
    </lineage>
</organism>
<gene>
    <name evidence="2" type="ORF">EHQ64_10280</name>
</gene>
<proteinExistence type="predicted"/>